<evidence type="ECO:0000256" key="8">
    <source>
        <dbReference type="ARBA" id="ARBA00049204"/>
    </source>
</evidence>
<evidence type="ECO:0000256" key="2">
    <source>
        <dbReference type="ARBA" id="ARBA00022723"/>
    </source>
</evidence>
<dbReference type="InterPro" id="IPR018152">
    <property type="entry name" value="SOD_Cu/Zn_BS"/>
</dbReference>
<dbReference type="GO" id="GO:0004784">
    <property type="term" value="F:superoxide dismutase activity"/>
    <property type="evidence" value="ECO:0007669"/>
    <property type="project" value="UniProtKB-EC"/>
</dbReference>
<name>A0A8J2JD94_9HEXA</name>
<accession>A0A8J2JD94</accession>
<keyword evidence="5 9" id="KW-0560">Oxidoreductase</keyword>
<dbReference type="EMBL" id="CAJVCH010052815">
    <property type="protein sequence ID" value="CAG7718356.1"/>
    <property type="molecule type" value="Genomic_DNA"/>
</dbReference>
<evidence type="ECO:0000256" key="7">
    <source>
        <dbReference type="ARBA" id="ARBA00023157"/>
    </source>
</evidence>
<protein>
    <recommendedName>
        <fullName evidence="9">Superoxide dismutase [Cu-Zn]</fullName>
        <ecNumber evidence="9">1.15.1.1</ecNumber>
    </recommendedName>
</protein>
<dbReference type="OrthoDB" id="2015551at2759"/>
<comment type="catalytic activity">
    <reaction evidence="8 9">
        <text>2 superoxide + 2 H(+) = H2O2 + O2</text>
        <dbReference type="Rhea" id="RHEA:20696"/>
        <dbReference type="ChEBI" id="CHEBI:15378"/>
        <dbReference type="ChEBI" id="CHEBI:15379"/>
        <dbReference type="ChEBI" id="CHEBI:16240"/>
        <dbReference type="ChEBI" id="CHEBI:18421"/>
        <dbReference type="EC" id="1.15.1.1"/>
    </reaction>
</comment>
<dbReference type="InterPro" id="IPR024134">
    <property type="entry name" value="SOD_Cu/Zn_/chaperone"/>
</dbReference>
<feature type="domain" description="Superoxide dismutase copper/zinc binding" evidence="10">
    <location>
        <begin position="53"/>
        <end position="191"/>
    </location>
</feature>
<comment type="function">
    <text evidence="9">Destroys radicals which are normally produced within the cells and which are toxic to biological systems.</text>
</comment>
<evidence type="ECO:0000256" key="1">
    <source>
        <dbReference type="ARBA" id="ARBA00010457"/>
    </source>
</evidence>
<evidence type="ECO:0000313" key="12">
    <source>
        <dbReference type="Proteomes" id="UP000708208"/>
    </source>
</evidence>
<dbReference type="PANTHER" id="PTHR10003">
    <property type="entry name" value="SUPEROXIDE DISMUTASE CU-ZN -RELATED"/>
    <property type="match status" value="1"/>
</dbReference>
<sequence>MVKVLAIGVVAAIILGVIVTLVSVHGVNSGAITSLPCCHAVSVLNAGPAGTTVKGVLEFRQSEGSNVVSITGEISGFPPNTYHGFHIHESGDFRNEQNACLSAGPHYNPYMHTHGGPEDSVRHIGDLGNIYADEHGVAKIAIQDSLISLSGPLSVVGRTVVVHEKVDDLGKDGADSKNTGNAGARVACGIIGIIYEKPKQ</sequence>
<keyword evidence="7" id="KW-1015">Disulfide bond</keyword>
<evidence type="ECO:0000313" key="11">
    <source>
        <dbReference type="EMBL" id="CAG7718356.1"/>
    </source>
</evidence>
<keyword evidence="3 9" id="KW-0862">Zinc</keyword>
<keyword evidence="6 9" id="KW-0186">Copper</keyword>
<evidence type="ECO:0000256" key="3">
    <source>
        <dbReference type="ARBA" id="ARBA00022833"/>
    </source>
</evidence>
<organism evidence="11 12">
    <name type="scientific">Allacma fusca</name>
    <dbReference type="NCBI Taxonomy" id="39272"/>
    <lineage>
        <taxon>Eukaryota</taxon>
        <taxon>Metazoa</taxon>
        <taxon>Ecdysozoa</taxon>
        <taxon>Arthropoda</taxon>
        <taxon>Hexapoda</taxon>
        <taxon>Collembola</taxon>
        <taxon>Symphypleona</taxon>
        <taxon>Sminthuridae</taxon>
        <taxon>Allacma</taxon>
    </lineage>
</organism>
<evidence type="ECO:0000256" key="5">
    <source>
        <dbReference type="ARBA" id="ARBA00023002"/>
    </source>
</evidence>
<proteinExistence type="inferred from homology"/>
<dbReference type="GO" id="GO:0005507">
    <property type="term" value="F:copper ion binding"/>
    <property type="evidence" value="ECO:0007669"/>
    <property type="project" value="InterPro"/>
</dbReference>
<dbReference type="Pfam" id="PF00080">
    <property type="entry name" value="Sod_Cu"/>
    <property type="match status" value="1"/>
</dbReference>
<keyword evidence="4" id="KW-0049">Antioxidant</keyword>
<dbReference type="AlphaFoldDB" id="A0A8J2JD94"/>
<gene>
    <name evidence="11" type="ORF">AFUS01_LOCUS7751</name>
</gene>
<dbReference type="PROSITE" id="PS00332">
    <property type="entry name" value="SOD_CU_ZN_2"/>
    <property type="match status" value="1"/>
</dbReference>
<comment type="similarity">
    <text evidence="1 9">Belongs to the Cu-Zn superoxide dismutase family.</text>
</comment>
<dbReference type="CDD" id="cd00305">
    <property type="entry name" value="Cu-Zn_Superoxide_Dismutase"/>
    <property type="match status" value="1"/>
</dbReference>
<evidence type="ECO:0000259" key="10">
    <source>
        <dbReference type="Pfam" id="PF00080"/>
    </source>
</evidence>
<keyword evidence="12" id="KW-1185">Reference proteome</keyword>
<comment type="cofactor">
    <cofactor evidence="9">
        <name>Cu cation</name>
        <dbReference type="ChEBI" id="CHEBI:23378"/>
    </cofactor>
    <text evidence="9">Binds 1 copper ion per subunit.</text>
</comment>
<reference evidence="11" key="1">
    <citation type="submission" date="2021-06" db="EMBL/GenBank/DDBJ databases">
        <authorList>
            <person name="Hodson N. C."/>
            <person name="Mongue J. A."/>
            <person name="Jaron S. K."/>
        </authorList>
    </citation>
    <scope>NUCLEOTIDE SEQUENCE</scope>
</reference>
<evidence type="ECO:0000256" key="9">
    <source>
        <dbReference type="RuleBase" id="RU000393"/>
    </source>
</evidence>
<dbReference type="EC" id="1.15.1.1" evidence="9"/>
<dbReference type="FunFam" id="2.60.40.200:FF:000003">
    <property type="entry name" value="Superoxide dismutase [Cu-Zn], chloroplastic"/>
    <property type="match status" value="1"/>
</dbReference>
<keyword evidence="2 9" id="KW-0479">Metal-binding</keyword>
<evidence type="ECO:0000256" key="4">
    <source>
        <dbReference type="ARBA" id="ARBA00022862"/>
    </source>
</evidence>
<comment type="cofactor">
    <cofactor evidence="9">
        <name>Zn(2+)</name>
        <dbReference type="ChEBI" id="CHEBI:29105"/>
    </cofactor>
    <text evidence="9">Binds 1 zinc ion per subunit.</text>
</comment>
<comment type="caution">
    <text evidence="11">The sequence shown here is derived from an EMBL/GenBank/DDBJ whole genome shotgun (WGS) entry which is preliminary data.</text>
</comment>
<dbReference type="Proteomes" id="UP000708208">
    <property type="component" value="Unassembled WGS sequence"/>
</dbReference>
<evidence type="ECO:0000256" key="6">
    <source>
        <dbReference type="ARBA" id="ARBA00023008"/>
    </source>
</evidence>
<dbReference type="InterPro" id="IPR001424">
    <property type="entry name" value="SOD_Cu_Zn_dom"/>
</dbReference>